<feature type="compositionally biased region" description="Basic and acidic residues" evidence="1">
    <location>
        <begin position="131"/>
        <end position="140"/>
    </location>
</feature>
<protein>
    <submittedName>
        <fullName evidence="2">GP179 protein</fullName>
    </submittedName>
</protein>
<proteinExistence type="predicted"/>
<keyword evidence="3" id="KW-1185">Reference proteome</keyword>
<dbReference type="EMBL" id="VXAL01002538">
    <property type="protein sequence ID" value="NXK45541.1"/>
    <property type="molecule type" value="Genomic_DNA"/>
</dbReference>
<feature type="compositionally biased region" description="Basic and acidic residues" evidence="1">
    <location>
        <begin position="293"/>
        <end position="319"/>
    </location>
</feature>
<sequence>GAEPPAAEPGKDAPRHRAEERPTKAKPCTGSPQPPSAAAQSTAATGPRAEVCPWEALGAPPGASSRQEAMAAGGGPPSGGSPAKALGKGSSQPGPRGAGEGRGTEGLPTRSRSAEVAQAGRGIKTEICPWEESRGEDGPRHMGPGSVRPGGELGAAPAKPPELLAVAPETPGSAGGRMAEVCPWESGEGGAAARAEICPWDSSQATDRGSSQRVSVCPWEAAEEPGMGLAAKSPALPKTSSKQAGNVDSKKADICPWEAEDELLAKTEICPWEVPAAPPGKDRLSQDTCGTLRVEDKRRSRGLEDNKAKLAEKGGGRPE</sequence>
<evidence type="ECO:0000313" key="2">
    <source>
        <dbReference type="EMBL" id="NXK45541.1"/>
    </source>
</evidence>
<name>A0A7L0JLK6_CHATO</name>
<comment type="caution">
    <text evidence="2">The sequence shown here is derived from an EMBL/GenBank/DDBJ whole genome shotgun (WGS) entry which is preliminary data.</text>
</comment>
<feature type="compositionally biased region" description="Low complexity" evidence="1">
    <location>
        <begin position="36"/>
        <end position="47"/>
    </location>
</feature>
<accession>A0A7L0JLK6</accession>
<feature type="region of interest" description="Disordered" evidence="1">
    <location>
        <begin position="273"/>
        <end position="319"/>
    </location>
</feature>
<dbReference type="AlphaFoldDB" id="A0A7L0JLK6"/>
<organism evidence="2 3">
    <name type="scientific">Chauna torquata</name>
    <name type="common">Southern screamer</name>
    <dbReference type="NCBI Taxonomy" id="30388"/>
    <lineage>
        <taxon>Eukaryota</taxon>
        <taxon>Metazoa</taxon>
        <taxon>Chordata</taxon>
        <taxon>Craniata</taxon>
        <taxon>Vertebrata</taxon>
        <taxon>Euteleostomi</taxon>
        <taxon>Archelosauria</taxon>
        <taxon>Archosauria</taxon>
        <taxon>Dinosauria</taxon>
        <taxon>Saurischia</taxon>
        <taxon>Theropoda</taxon>
        <taxon>Coelurosauria</taxon>
        <taxon>Aves</taxon>
        <taxon>Neognathae</taxon>
        <taxon>Galloanserae</taxon>
        <taxon>Anseriformes</taxon>
        <taxon>Anhimidae</taxon>
        <taxon>Chauna</taxon>
    </lineage>
</organism>
<feature type="compositionally biased region" description="Basic and acidic residues" evidence="1">
    <location>
        <begin position="9"/>
        <end position="23"/>
    </location>
</feature>
<evidence type="ECO:0000256" key="1">
    <source>
        <dbReference type="SAM" id="MobiDB-lite"/>
    </source>
</evidence>
<gene>
    <name evidence="2" type="primary">Gpr179_0</name>
    <name evidence="2" type="ORF">CHATOR_R14840</name>
</gene>
<feature type="region of interest" description="Disordered" evidence="1">
    <location>
        <begin position="228"/>
        <end position="250"/>
    </location>
</feature>
<feature type="non-terminal residue" evidence="2">
    <location>
        <position position="319"/>
    </location>
</feature>
<feature type="non-terminal residue" evidence="2">
    <location>
        <position position="1"/>
    </location>
</feature>
<dbReference type="Proteomes" id="UP000537522">
    <property type="component" value="Unassembled WGS sequence"/>
</dbReference>
<feature type="region of interest" description="Disordered" evidence="1">
    <location>
        <begin position="1"/>
        <end position="195"/>
    </location>
</feature>
<reference evidence="2 3" key="1">
    <citation type="submission" date="2019-09" db="EMBL/GenBank/DDBJ databases">
        <title>Bird 10,000 Genomes (B10K) Project - Family phase.</title>
        <authorList>
            <person name="Zhang G."/>
        </authorList>
    </citation>
    <scope>NUCLEOTIDE SEQUENCE [LARGE SCALE GENOMIC DNA]</scope>
    <source>
        <strain evidence="2">B10K-DU-011-36</strain>
        <tissue evidence="2">Muscle</tissue>
    </source>
</reference>
<evidence type="ECO:0000313" key="3">
    <source>
        <dbReference type="Proteomes" id="UP000537522"/>
    </source>
</evidence>